<protein>
    <submittedName>
        <fullName evidence="1">Uncharacterized protein</fullName>
    </submittedName>
</protein>
<comment type="caution">
    <text evidence="1">The sequence shown here is derived from an EMBL/GenBank/DDBJ whole genome shotgun (WGS) entry which is preliminary data.</text>
</comment>
<dbReference type="EMBL" id="LAZR01033624">
    <property type="protein sequence ID" value="KKL47548.1"/>
    <property type="molecule type" value="Genomic_DNA"/>
</dbReference>
<dbReference type="AlphaFoldDB" id="A0A0F9CDT5"/>
<reference evidence="1" key="1">
    <citation type="journal article" date="2015" name="Nature">
        <title>Complex archaea that bridge the gap between prokaryotes and eukaryotes.</title>
        <authorList>
            <person name="Spang A."/>
            <person name="Saw J.H."/>
            <person name="Jorgensen S.L."/>
            <person name="Zaremba-Niedzwiedzka K."/>
            <person name="Martijn J."/>
            <person name="Lind A.E."/>
            <person name="van Eijk R."/>
            <person name="Schleper C."/>
            <person name="Guy L."/>
            <person name="Ettema T.J."/>
        </authorList>
    </citation>
    <scope>NUCLEOTIDE SEQUENCE</scope>
</reference>
<accession>A0A0F9CDT5</accession>
<organism evidence="1">
    <name type="scientific">marine sediment metagenome</name>
    <dbReference type="NCBI Taxonomy" id="412755"/>
    <lineage>
        <taxon>unclassified sequences</taxon>
        <taxon>metagenomes</taxon>
        <taxon>ecological metagenomes</taxon>
    </lineage>
</organism>
<feature type="non-terminal residue" evidence="1">
    <location>
        <position position="131"/>
    </location>
</feature>
<sequence length="131" mass="14639">MKLGALMSTCALVTWKEDVKGGRVSVEALDPRSVWFDPTGRNLYRVRRSEIDFHDLKRLVGMKDGEGEPLYRVEEMERLTATILAEQQLEREAMTGHGGEITSARKPIVLHEYLATLIGPEGELVADQGLS</sequence>
<gene>
    <name evidence="1" type="ORF">LCGC14_2334460</name>
</gene>
<proteinExistence type="predicted"/>
<evidence type="ECO:0000313" key="1">
    <source>
        <dbReference type="EMBL" id="KKL47548.1"/>
    </source>
</evidence>
<name>A0A0F9CDT5_9ZZZZ</name>